<proteinExistence type="predicted"/>
<protein>
    <submittedName>
        <fullName evidence="1">WG repeat-containing protein</fullName>
    </submittedName>
</protein>
<dbReference type="InterPro" id="IPR032774">
    <property type="entry name" value="WG_beta_rep"/>
</dbReference>
<dbReference type="PANTHER" id="PTHR37841:SF1">
    <property type="entry name" value="DUF3298 DOMAIN-CONTAINING PROTEIN"/>
    <property type="match status" value="1"/>
</dbReference>
<dbReference type="Pfam" id="PF14903">
    <property type="entry name" value="WG_beta_rep"/>
    <property type="match status" value="6"/>
</dbReference>
<keyword evidence="2" id="KW-1185">Reference proteome</keyword>
<dbReference type="RefSeq" id="WP_330146322.1">
    <property type="nucleotide sequence ID" value="NZ_JAZDQU010000002.1"/>
</dbReference>
<comment type="caution">
    <text evidence="1">The sequence shown here is derived from an EMBL/GenBank/DDBJ whole genome shotgun (WGS) entry which is preliminary data.</text>
</comment>
<evidence type="ECO:0000313" key="1">
    <source>
        <dbReference type="EMBL" id="MEE1885424.1"/>
    </source>
</evidence>
<dbReference type="EMBL" id="JAZDQU010000002">
    <property type="protein sequence ID" value="MEE1885424.1"/>
    <property type="molecule type" value="Genomic_DNA"/>
</dbReference>
<dbReference type="Proteomes" id="UP001337681">
    <property type="component" value="Unassembled WGS sequence"/>
</dbReference>
<gene>
    <name evidence="1" type="ORF">VRU49_08355</name>
</gene>
<accession>A0ABU7H271</accession>
<organism evidence="1 2">
    <name type="scientific">Pedobacter flavus</name>
    <dbReference type="NCBI Taxonomy" id="3113906"/>
    <lineage>
        <taxon>Bacteria</taxon>
        <taxon>Pseudomonadati</taxon>
        <taxon>Bacteroidota</taxon>
        <taxon>Sphingobacteriia</taxon>
        <taxon>Sphingobacteriales</taxon>
        <taxon>Sphingobacteriaceae</taxon>
        <taxon>Pedobacter</taxon>
    </lineage>
</organism>
<reference evidence="1 2" key="1">
    <citation type="submission" date="2024-01" db="EMBL/GenBank/DDBJ databases">
        <title>Pedobacter sp. nov., isolated from oil-contaminated soil.</title>
        <authorList>
            <person name="Le N.T.T."/>
        </authorList>
    </citation>
    <scope>NUCLEOTIDE SEQUENCE [LARGE SCALE GENOMIC DNA]</scope>
    <source>
        <strain evidence="1 2">VNH31</strain>
    </source>
</reference>
<sequence length="442" mass="49656">MKHFIIIFGILTIYNAKVYSTNGLQSPPETNINQTAFINKNVSYLGKNGKYGISNRTGTIIIEPQYDYLLQFNNNGVAIAKKNNKTGLINNDGKIITPLEYDQDLGYSEGLFLMRKKTGNTIGLYNTYFLDNTGKIVLTDADKTYKIDGPFYSGRALVKAGGQYGYIDKTGKLVIPTKYISFAYMGLTTSNWFNNNFAIVTHKDKTYSIIDVNGKEITKKTYFYIKDNTSMFSNNDEIIDDKFFIYQVNNLENFGYLDKYGKEITPPIYKSAFPMVEGMGRVIGEDFKQGFVNNTGKVAIPLIYQAVNDFADGLAGARKDNKWGFIDKTGKTVIPFLYESVGKFSEGLAMAKLNGKSGFINKKGEWVIDPIYDSTSGYFKEGLAGVLVNKLWGFINKSGKIVIEPKYSIYGSTDFKDGLKAIDIGNYKFIYIDTNGKEFKEQ</sequence>
<name>A0ABU7H271_9SPHI</name>
<evidence type="ECO:0000313" key="2">
    <source>
        <dbReference type="Proteomes" id="UP001337681"/>
    </source>
</evidence>
<dbReference type="PANTHER" id="PTHR37841">
    <property type="entry name" value="GLR2918 PROTEIN"/>
    <property type="match status" value="1"/>
</dbReference>